<evidence type="ECO:0000313" key="2">
    <source>
        <dbReference type="EnsemblPlants" id="ONIVA05G03240.1"/>
    </source>
</evidence>
<sequence length="186" mass="20591">MGIALNMESMKGWAAYVPGKVRPGTLFARRRRADELVPAAGGGLLQARQHRRHERRSRRPDGFDLANNAEATYIAASKETLFFPSMASRSMRVATNNSSFRNRKEKRLSSDKIQPKLNENNNLVGPTHTPCHVGLTPLRLNQNHRTATQPQPLTGGANPVQGPTRHPHGSPPFLCLVGPGELRRIH</sequence>
<reference evidence="2" key="1">
    <citation type="submission" date="2015-04" db="UniProtKB">
        <authorList>
            <consortium name="EnsemblPlants"/>
        </authorList>
    </citation>
    <scope>IDENTIFICATION</scope>
    <source>
        <strain evidence="2">SL10</strain>
    </source>
</reference>
<evidence type="ECO:0000313" key="3">
    <source>
        <dbReference type="Proteomes" id="UP000006591"/>
    </source>
</evidence>
<organism evidence="2">
    <name type="scientific">Oryza nivara</name>
    <name type="common">Indian wild rice</name>
    <name type="synonym">Oryza sativa f. spontanea</name>
    <dbReference type="NCBI Taxonomy" id="4536"/>
    <lineage>
        <taxon>Eukaryota</taxon>
        <taxon>Viridiplantae</taxon>
        <taxon>Streptophyta</taxon>
        <taxon>Embryophyta</taxon>
        <taxon>Tracheophyta</taxon>
        <taxon>Spermatophyta</taxon>
        <taxon>Magnoliopsida</taxon>
        <taxon>Liliopsida</taxon>
        <taxon>Poales</taxon>
        <taxon>Poaceae</taxon>
        <taxon>BOP clade</taxon>
        <taxon>Oryzoideae</taxon>
        <taxon>Oryzeae</taxon>
        <taxon>Oryzinae</taxon>
        <taxon>Oryza</taxon>
    </lineage>
</organism>
<feature type="region of interest" description="Disordered" evidence="1">
    <location>
        <begin position="146"/>
        <end position="186"/>
    </location>
</feature>
<protein>
    <submittedName>
        <fullName evidence="2">Uncharacterized protein</fullName>
    </submittedName>
</protein>
<proteinExistence type="predicted"/>
<keyword evidence="3" id="KW-1185">Reference proteome</keyword>
<dbReference type="EnsemblPlants" id="ONIVA05G03240.1">
    <property type="protein sequence ID" value="ONIVA05G03240.1"/>
    <property type="gene ID" value="ONIVA05G03240"/>
</dbReference>
<reference evidence="2" key="2">
    <citation type="submission" date="2018-04" db="EMBL/GenBank/DDBJ databases">
        <title>OnivRS2 (Oryza nivara Reference Sequence Version 2).</title>
        <authorList>
            <person name="Zhang J."/>
            <person name="Kudrna D."/>
            <person name="Lee S."/>
            <person name="Talag J."/>
            <person name="Rajasekar S."/>
            <person name="Welchert J."/>
            <person name="Hsing Y.-I."/>
            <person name="Wing R.A."/>
        </authorList>
    </citation>
    <scope>NUCLEOTIDE SEQUENCE [LARGE SCALE GENOMIC DNA]</scope>
    <source>
        <strain evidence="2">SL10</strain>
    </source>
</reference>
<evidence type="ECO:0000256" key="1">
    <source>
        <dbReference type="SAM" id="MobiDB-lite"/>
    </source>
</evidence>
<dbReference type="Proteomes" id="UP000006591">
    <property type="component" value="Chromosome 5"/>
</dbReference>
<accession>A0A0E0H9E6</accession>
<dbReference type="HOGENOM" id="CLU_1456671_0_0_1"/>
<name>A0A0E0H9E6_ORYNI</name>
<dbReference type="AlphaFoldDB" id="A0A0E0H9E6"/>
<dbReference type="Gramene" id="ONIVA05G03240.1">
    <property type="protein sequence ID" value="ONIVA05G03240.1"/>
    <property type="gene ID" value="ONIVA05G03240"/>
</dbReference>